<dbReference type="InterPro" id="IPR030382">
    <property type="entry name" value="MeTrfase_TRM5/TYW2"/>
</dbReference>
<dbReference type="OrthoDB" id="2387925at2759"/>
<keyword evidence="2" id="KW-0819">tRNA processing</keyword>
<dbReference type="GO" id="GO:0031591">
    <property type="term" value="P:wybutosine biosynthetic process"/>
    <property type="evidence" value="ECO:0007669"/>
    <property type="project" value="InterPro"/>
</dbReference>
<dbReference type="GO" id="GO:0008757">
    <property type="term" value="F:S-adenosylmethionine-dependent methyltransferase activity"/>
    <property type="evidence" value="ECO:0007669"/>
    <property type="project" value="InterPro"/>
</dbReference>
<proteinExistence type="inferred from homology"/>
<gene>
    <name evidence="5" type="ORF">AYL99_00838</name>
</gene>
<comment type="subcellular location">
    <subcellularLocation>
        <location evidence="2">Cytoplasm</location>
    </subcellularLocation>
</comment>
<sequence length="504" mass="55612">MSSEVTRPQAYHSQQEGTSKPRKNKAPNNPLVRGIFLFCTEWQARGNGIGSGSGRCTADNRDGSTWIPAAKEDGEQEASLPAALTTLAAADMPRRYTLYPPLLLLPPNFPTQNPQWTAFYHALSEVDRVELFRCIAEKGFKGMGVSRVAINAPIAAEVDKDQDGADGVGDVKEPVDVTVQDPTAKEQNVLRCPSGLVPVYGDWGAMPDATQHRDRILHPTAKDFDEAFWTSTSQHQGILQCWAPLYTMFSRGNISEKARILGLQSHFPGLGQSELHQPVGDVDVVDFYVGIGYFASCYLARGVRRVYGFDLNPWSIEGLRRGCERNGWRCLIVRIGEAGTLQGQGAIRELVEEIERGDQTGNPEGVVRCVAFLGNNKWAWKVLEEMRHGYGRVDKDKRKTGLRLNVRHANLGLLPSSTASWPDGVKVVTGLNEDASGGWLHVHENVDVQQIKAMEGKIVREIDVLVQREAPYPYAVSGAHVEQVKTYAPGVMHCVFDIEIKPNG</sequence>
<dbReference type="Proteomes" id="UP000078343">
    <property type="component" value="Unassembled WGS sequence"/>
</dbReference>
<dbReference type="GO" id="GO:0005737">
    <property type="term" value="C:cytoplasm"/>
    <property type="evidence" value="ECO:0007669"/>
    <property type="project" value="UniProtKB-SubCell"/>
</dbReference>
<keyword evidence="2" id="KW-0949">S-adenosyl-L-methionine</keyword>
<dbReference type="SUPFAM" id="SSF53335">
    <property type="entry name" value="S-adenosyl-L-methionine-dependent methyltransferases"/>
    <property type="match status" value="1"/>
</dbReference>
<organism evidence="5 6">
    <name type="scientific">Fonsecaea erecta</name>
    <dbReference type="NCBI Taxonomy" id="1367422"/>
    <lineage>
        <taxon>Eukaryota</taxon>
        <taxon>Fungi</taxon>
        <taxon>Dikarya</taxon>
        <taxon>Ascomycota</taxon>
        <taxon>Pezizomycotina</taxon>
        <taxon>Eurotiomycetes</taxon>
        <taxon>Chaetothyriomycetidae</taxon>
        <taxon>Chaetothyriales</taxon>
        <taxon>Herpotrichiellaceae</taxon>
        <taxon>Fonsecaea</taxon>
    </lineage>
</organism>
<dbReference type="GeneID" id="30005008"/>
<dbReference type="PIRSF" id="PIRSF038972">
    <property type="entry name" value="Trm12"/>
    <property type="match status" value="1"/>
</dbReference>
<keyword evidence="6" id="KW-1185">Reference proteome</keyword>
<comment type="catalytic activity">
    <reaction evidence="1">
        <text>4-demethylwyosine(37) in tRNA(Phe) + S-adenosyl-L-methionine = 4-demethyl-7-[(3S)-3-amino-3-carboxypropyl]wyosine(37) in tRNA(Phe) + S-methyl-5'-thioadenosine + H(+)</text>
        <dbReference type="Rhea" id="RHEA:36355"/>
        <dbReference type="Rhea" id="RHEA-COMP:10164"/>
        <dbReference type="Rhea" id="RHEA-COMP:10378"/>
        <dbReference type="ChEBI" id="CHEBI:15378"/>
        <dbReference type="ChEBI" id="CHEBI:17509"/>
        <dbReference type="ChEBI" id="CHEBI:59789"/>
        <dbReference type="ChEBI" id="CHEBI:64315"/>
        <dbReference type="ChEBI" id="CHEBI:73550"/>
        <dbReference type="EC" id="2.5.1.114"/>
    </reaction>
</comment>
<dbReference type="GO" id="GO:0102522">
    <property type="term" value="F:tRNA 4-demethylwyosine alpha-amino-alpha-carboxypropyltransferase activity"/>
    <property type="evidence" value="ECO:0007669"/>
    <property type="project" value="UniProtKB-EC"/>
</dbReference>
<feature type="domain" description="SAM-dependent methyltransferase TRM5/TYW2-type" evidence="4">
    <location>
        <begin position="165"/>
        <end position="502"/>
    </location>
</feature>
<dbReference type="UniPathway" id="UPA00375"/>
<dbReference type="InterPro" id="IPR026274">
    <property type="entry name" value="tRNA_wybutosine_synth_prot_2"/>
</dbReference>
<comment type="pathway">
    <text evidence="2">tRNA modification; wybutosine-tRNA(Phe) biosynthesis.</text>
</comment>
<dbReference type="Gene3D" id="3.40.50.150">
    <property type="entry name" value="Vaccinia Virus protein VP39"/>
    <property type="match status" value="1"/>
</dbReference>
<dbReference type="GO" id="GO:0030488">
    <property type="term" value="P:tRNA methylation"/>
    <property type="evidence" value="ECO:0007669"/>
    <property type="project" value="TreeGrafter"/>
</dbReference>
<evidence type="ECO:0000313" key="6">
    <source>
        <dbReference type="Proteomes" id="UP000078343"/>
    </source>
</evidence>
<evidence type="ECO:0000256" key="1">
    <source>
        <dbReference type="ARBA" id="ARBA00049400"/>
    </source>
</evidence>
<comment type="caution">
    <text evidence="5">The sequence shown here is derived from an EMBL/GenBank/DDBJ whole genome shotgun (WGS) entry which is preliminary data.</text>
</comment>
<dbReference type="GO" id="GO:0008175">
    <property type="term" value="F:tRNA methyltransferase activity"/>
    <property type="evidence" value="ECO:0007669"/>
    <property type="project" value="TreeGrafter"/>
</dbReference>
<comment type="function">
    <text evidence="2">S-adenosyl-L-methionine-dependent transferase that acts as a component of the wybutosine biosynthesis pathway. Wybutosine is a hyper modified guanosine with a tricyclic base found at the 3'-position adjacent to the anticodon of eukaryotic phenylalanine tRNA. Catalyzes the transfer of the alpha-amino-alpha-carboxypropyl (acp) group from S-adenosyl-L-methionine to the C-7 position of 4-demethylwyosine (imG-14) to produce wybutosine-86.</text>
</comment>
<evidence type="ECO:0000259" key="4">
    <source>
        <dbReference type="PROSITE" id="PS51684"/>
    </source>
</evidence>
<feature type="region of interest" description="Disordered" evidence="3">
    <location>
        <begin position="1"/>
        <end position="29"/>
    </location>
</feature>
<name>A0A178ZZT4_9EURO</name>
<dbReference type="RefSeq" id="XP_018698233.1">
    <property type="nucleotide sequence ID" value="XM_018832354.1"/>
</dbReference>
<protein>
    <recommendedName>
        <fullName evidence="2">tRNA wybutosine-synthesizing protein 2</fullName>
        <shortName evidence="2">tRNA-yW-synthesizing protein 2</shortName>
    </recommendedName>
    <alternativeName>
        <fullName evidence="2">tRNA(Phe) (4-demethylwyosine(37)-C(7)) aminocarboxypropyltransferase</fullName>
    </alternativeName>
</protein>
<reference evidence="5 6" key="1">
    <citation type="submission" date="2016-04" db="EMBL/GenBank/DDBJ databases">
        <title>Draft genome of Fonsecaea erecta CBS 125763.</title>
        <authorList>
            <person name="Weiss V.A."/>
            <person name="Vicente V.A."/>
            <person name="Raittz R.T."/>
            <person name="Moreno L.F."/>
            <person name="De Souza E.M."/>
            <person name="Pedrosa F.O."/>
            <person name="Steffens M.B."/>
            <person name="Faoro H."/>
            <person name="Tadra-Sfeir M.Z."/>
            <person name="Najafzadeh M.J."/>
            <person name="Felipe M.S."/>
            <person name="Teixeira M."/>
            <person name="Sun J."/>
            <person name="Xi L."/>
            <person name="Gomes R."/>
            <person name="De Azevedo C.M."/>
            <person name="Salgado C.G."/>
            <person name="Da Silva M.B."/>
            <person name="Nascimento M.F."/>
            <person name="Queiroz-Telles F."/>
            <person name="Attili D.S."/>
            <person name="Gorbushina A."/>
        </authorList>
    </citation>
    <scope>NUCLEOTIDE SEQUENCE [LARGE SCALE GENOMIC DNA]</scope>
    <source>
        <strain evidence="5 6">CBS 125763</strain>
    </source>
</reference>
<accession>A0A178ZZT4</accession>
<keyword evidence="2" id="KW-0808">Transferase</keyword>
<dbReference type="EMBL" id="LVYI01000001">
    <property type="protein sequence ID" value="OAP64866.1"/>
    <property type="molecule type" value="Genomic_DNA"/>
</dbReference>
<dbReference type="PANTHER" id="PTHR23245">
    <property type="entry name" value="TRNA METHYLTRANSFERASE"/>
    <property type="match status" value="1"/>
</dbReference>
<evidence type="ECO:0000256" key="3">
    <source>
        <dbReference type="SAM" id="MobiDB-lite"/>
    </source>
</evidence>
<dbReference type="AlphaFoldDB" id="A0A178ZZT4"/>
<evidence type="ECO:0000313" key="5">
    <source>
        <dbReference type="EMBL" id="OAP64866.1"/>
    </source>
</evidence>
<dbReference type="PANTHER" id="PTHR23245:SF25">
    <property type="entry name" value="TRNA WYBUTOSINE-SYNTHESIZING PROTEIN 2 HOMOLOG"/>
    <property type="match status" value="1"/>
</dbReference>
<dbReference type="STRING" id="1367422.A0A178ZZT4"/>
<dbReference type="PROSITE" id="PS51684">
    <property type="entry name" value="SAM_MT_TRM5_TYW2"/>
    <property type="match status" value="1"/>
</dbReference>
<keyword evidence="2" id="KW-0963">Cytoplasm</keyword>
<dbReference type="InterPro" id="IPR029063">
    <property type="entry name" value="SAM-dependent_MTases_sf"/>
</dbReference>
<evidence type="ECO:0000256" key="2">
    <source>
        <dbReference type="PIRNR" id="PIRNR038972"/>
    </source>
</evidence>
<feature type="compositionally biased region" description="Polar residues" evidence="3">
    <location>
        <begin position="1"/>
        <end position="18"/>
    </location>
</feature>
<comment type="similarity">
    <text evidence="2">Belongs to the class I-like SAM-binding methyltransferase superfamily. TRM5/TYW2 family.</text>
</comment>